<keyword evidence="2" id="KW-1185">Reference proteome</keyword>
<protein>
    <submittedName>
        <fullName evidence="1">Uncharacterized protein</fullName>
    </submittedName>
</protein>
<organism evidence="1 2">
    <name type="scientific">Shewanella corallii</name>
    <dbReference type="NCBI Taxonomy" id="560080"/>
    <lineage>
        <taxon>Bacteria</taxon>
        <taxon>Pseudomonadati</taxon>
        <taxon>Pseudomonadota</taxon>
        <taxon>Gammaproteobacteria</taxon>
        <taxon>Alteromonadales</taxon>
        <taxon>Shewanellaceae</taxon>
        <taxon>Shewanella</taxon>
    </lineage>
</organism>
<evidence type="ECO:0000313" key="2">
    <source>
        <dbReference type="Proteomes" id="UP001202831"/>
    </source>
</evidence>
<reference evidence="1 2" key="1">
    <citation type="submission" date="2022-01" db="EMBL/GenBank/DDBJ databases">
        <title>Whole genome-based taxonomy of the Shewanellaceae.</title>
        <authorList>
            <person name="Martin-Rodriguez A.J."/>
        </authorList>
    </citation>
    <scope>NUCLEOTIDE SEQUENCE [LARGE SCALE GENOMIC DNA]</scope>
    <source>
        <strain evidence="1 2">DSM 21332</strain>
    </source>
</reference>
<proteinExistence type="predicted"/>
<gene>
    <name evidence="1" type="ORF">L2725_10935</name>
</gene>
<accession>A0ABT0N7C7</accession>
<evidence type="ECO:0000313" key="1">
    <source>
        <dbReference type="EMBL" id="MCL2914282.1"/>
    </source>
</evidence>
<sequence>MPQYIEIAVVGADQKTVKSITKDAPVSQPGIAPKYHLVSLSDASSKRITKFSELNYDRVFVWVALDEESKLACEAAIKINDSRSSFERGFYNHHLPESLIMVGNENEFLATAKKIYEAFCATS</sequence>
<name>A0ABT0N7C7_9GAMM</name>
<dbReference type="Proteomes" id="UP001202831">
    <property type="component" value="Unassembled WGS sequence"/>
</dbReference>
<dbReference type="EMBL" id="JAKIKT010000003">
    <property type="protein sequence ID" value="MCL2914282.1"/>
    <property type="molecule type" value="Genomic_DNA"/>
</dbReference>
<comment type="caution">
    <text evidence="1">The sequence shown here is derived from an EMBL/GenBank/DDBJ whole genome shotgun (WGS) entry which is preliminary data.</text>
</comment>
<dbReference type="RefSeq" id="WP_249248992.1">
    <property type="nucleotide sequence ID" value="NZ_JAKIKT010000003.1"/>
</dbReference>